<feature type="compositionally biased region" description="Low complexity" evidence="1">
    <location>
        <begin position="952"/>
        <end position="972"/>
    </location>
</feature>
<dbReference type="OrthoDB" id="3945592at2759"/>
<feature type="region of interest" description="Disordered" evidence="1">
    <location>
        <begin position="171"/>
        <end position="283"/>
    </location>
</feature>
<dbReference type="EMBL" id="JABCIY010000158">
    <property type="protein sequence ID" value="KAF7191364.1"/>
    <property type="molecule type" value="Genomic_DNA"/>
</dbReference>
<evidence type="ECO:0000313" key="2">
    <source>
        <dbReference type="EMBL" id="KAF7191364.1"/>
    </source>
</evidence>
<feature type="region of interest" description="Disordered" evidence="1">
    <location>
        <begin position="750"/>
        <end position="890"/>
    </location>
</feature>
<feature type="compositionally biased region" description="Basic and acidic residues" evidence="1">
    <location>
        <begin position="462"/>
        <end position="489"/>
    </location>
</feature>
<reference evidence="2" key="1">
    <citation type="submission" date="2020-04" db="EMBL/GenBank/DDBJ databases">
        <title>Draft genome resource of the tomato pathogen Pseudocercospora fuligena.</title>
        <authorList>
            <person name="Zaccaron A."/>
        </authorList>
    </citation>
    <scope>NUCLEOTIDE SEQUENCE</scope>
    <source>
        <strain evidence="2">PF001</strain>
    </source>
</reference>
<feature type="region of interest" description="Disordered" evidence="1">
    <location>
        <begin position="1415"/>
        <end position="1436"/>
    </location>
</feature>
<feature type="compositionally biased region" description="Polar residues" evidence="1">
    <location>
        <begin position="694"/>
        <end position="719"/>
    </location>
</feature>
<organism evidence="2 3">
    <name type="scientific">Pseudocercospora fuligena</name>
    <dbReference type="NCBI Taxonomy" id="685502"/>
    <lineage>
        <taxon>Eukaryota</taxon>
        <taxon>Fungi</taxon>
        <taxon>Dikarya</taxon>
        <taxon>Ascomycota</taxon>
        <taxon>Pezizomycotina</taxon>
        <taxon>Dothideomycetes</taxon>
        <taxon>Dothideomycetidae</taxon>
        <taxon>Mycosphaerellales</taxon>
        <taxon>Mycosphaerellaceae</taxon>
        <taxon>Pseudocercospora</taxon>
    </lineage>
</organism>
<comment type="caution">
    <text evidence="2">The sequence shown here is derived from an EMBL/GenBank/DDBJ whole genome shotgun (WGS) entry which is preliminary data.</text>
</comment>
<gene>
    <name evidence="2" type="ORF">HII31_07387</name>
</gene>
<feature type="compositionally biased region" description="Basic residues" evidence="1">
    <location>
        <begin position="722"/>
        <end position="734"/>
    </location>
</feature>
<feature type="compositionally biased region" description="Polar residues" evidence="1">
    <location>
        <begin position="429"/>
        <end position="438"/>
    </location>
</feature>
<feature type="compositionally biased region" description="Low complexity" evidence="1">
    <location>
        <begin position="1275"/>
        <end position="1287"/>
    </location>
</feature>
<sequence length="1436" mass="156343">MAQTSVGGGGGEQEQEQYVPPTCVIASSNRENDIRPYCDILYETDGHKWGGIMPQDYPTLPTREQEEVFLRQYFSEDEIHMQGGASGEGNGFRFLKQVWWSIAIYNFQVRIPLMVDWWFKDNQDVLTDQLSHLLKPDATSSTFFQQPEIESCGKKFPDVVSKAIQWTLRHGDENHPPAISAGPVSAVSTKTEPQLAVQEPSVTTSTELPTPKSAPLPLKPTAQNFDTQSPWSANPTGQIRNFSDHTAPMPPQAYQQPQRGQSQRKRGSYNKRGSFHDPATFRPDFRNINPQAHAPGYLPPPQPFMHGAPYVPPNQVRGPSFGGPPPVQEFVPAGVPPQPMPGPYPSGNFDPSVHGMPYPPPDQTFMPGPTGYGNYPDAAYPQPYHQAQPFGERTNGQYFGRGDYEGQKTRRESVSSRAGKRSGYGTHNGRGNKSSRGRNSIGYGDARLSLRKSSNDFNAPSEDMHPRDRRSSVSNKYRQDSWRNTKQDENAMPGSGPSVEIQRPFVPQSRDLPATPASDDWLLHNCTKNQIGEKCVYVNKLIVFDVPRDMPEQVIVSFFANFGPVYSVARQGTPPTIKGYKYEKPLVYVNFAQDNKSQGARACLQPRPAPWGPLRAEVPREYWDSQHDRYSQRDAAGNEINPRHALNRFQHGRLPSTTDQSHYPSHFHLPAGSERTLATGPQPDVTTEHAGPQPLQSHKTTNGSDDASEDTTPTASGAATPNRKKGKKNKNKNKKVGLYQESLNQAFEANALKNDSLPDVARDNKVSDGGDKDAAVDSKYNDTPMQPTPTQTESPEPKNAQPETNAQGVAEALPESNEPVDSTPEAAETTVDTSTSSIPSSTTLDHEHESPSEQPDLASKDVKAEDEQGDDSFVTASGTPVEVKEEPIETVSPVEIPVSLDKPVSIPEQGFANKVVEPSAAVALTPDDSILSQKEVKKAPIPQALSKTKSQPAVVVPKPSSSKAVSEQSESVLNEAVSAEAKVTPDRPGGLALSSSKAPDLQAVTDAEPQSSQAKKVPKVKGAAETESYSIFGKKAKPKPKSKTKKPVKPVKPPQPQPENDEPPRERTPSPNGPTVVEPVNDPQPVEKSPEELKPEVTDDSEVVLPQKPGAPAPVNADASTGKGFLDKVTGKVSDFLSYASQSGSSAQESPLKQDGVEQDPDLDQPTAPAGYGHTDDPTSATKDQAVDGSELEPESSKTSKPKKNKSKKKKGKATIGPNDANPTKTEAHDAGMAPKKEPVKAEIVEMSYPASCTETKSPIYQFRGSQALTGEPDQASQAPEQSSSSPLRSPARKNQHLLTGEAKPNSRQHKRIRSGKSSDSANSSDEKALVTQKASEQEQNKNRDAVQQSLGARFPTDQESLGLGITQQSRALEWNQEMPYNVSALGKRVISDHSANDEPLISDEVKRAIEREKEMAAKEQRLKKGKPEGGKANVK</sequence>
<feature type="compositionally biased region" description="Basic and acidic residues" evidence="1">
    <location>
        <begin position="1415"/>
        <end position="1430"/>
    </location>
</feature>
<feature type="compositionally biased region" description="Low complexity" evidence="1">
    <location>
        <begin position="783"/>
        <end position="794"/>
    </location>
</feature>
<feature type="compositionally biased region" description="Basic residues" evidence="1">
    <location>
        <begin position="1034"/>
        <end position="1049"/>
    </location>
</feature>
<evidence type="ECO:0000313" key="3">
    <source>
        <dbReference type="Proteomes" id="UP000660729"/>
    </source>
</evidence>
<feature type="region of interest" description="Disordered" evidence="1">
    <location>
        <begin position="383"/>
        <end position="499"/>
    </location>
</feature>
<feature type="compositionally biased region" description="Basic and acidic residues" evidence="1">
    <location>
        <begin position="1336"/>
        <end position="1345"/>
    </location>
</feature>
<feature type="compositionally biased region" description="Polar residues" evidence="1">
    <location>
        <begin position="1140"/>
        <end position="1151"/>
    </location>
</feature>
<feature type="compositionally biased region" description="Polar residues" evidence="1">
    <location>
        <begin position="1251"/>
        <end position="1269"/>
    </location>
</feature>
<feature type="compositionally biased region" description="Low complexity" evidence="1">
    <location>
        <begin position="829"/>
        <end position="843"/>
    </location>
</feature>
<name>A0A8H6RGZ5_9PEZI</name>
<feature type="region of interest" description="Disordered" evidence="1">
    <location>
        <begin position="942"/>
        <end position="1126"/>
    </location>
</feature>
<feature type="compositionally biased region" description="Basic and acidic residues" evidence="1">
    <location>
        <begin position="1088"/>
        <end position="1097"/>
    </location>
</feature>
<feature type="compositionally biased region" description="Basic and acidic residues" evidence="1">
    <location>
        <begin position="1226"/>
        <end position="1244"/>
    </location>
</feature>
<keyword evidence="3" id="KW-1185">Reference proteome</keyword>
<feature type="region of interest" description="Disordered" evidence="1">
    <location>
        <begin position="653"/>
        <end position="734"/>
    </location>
</feature>
<evidence type="ECO:0000256" key="1">
    <source>
        <dbReference type="SAM" id="MobiDB-lite"/>
    </source>
</evidence>
<evidence type="ECO:0008006" key="4">
    <source>
        <dbReference type="Google" id="ProtNLM"/>
    </source>
</evidence>
<feature type="compositionally biased region" description="Basic residues" evidence="1">
    <location>
        <begin position="1200"/>
        <end position="1213"/>
    </location>
</feature>
<dbReference type="Proteomes" id="UP000660729">
    <property type="component" value="Unassembled WGS sequence"/>
</dbReference>
<protein>
    <recommendedName>
        <fullName evidence="4">RRM domain-containing protein</fullName>
    </recommendedName>
</protein>
<feature type="compositionally biased region" description="Basic and acidic residues" evidence="1">
    <location>
        <begin position="402"/>
        <end position="414"/>
    </location>
</feature>
<feature type="compositionally biased region" description="Polar residues" evidence="1">
    <location>
        <begin position="221"/>
        <end position="241"/>
    </location>
</feature>
<proteinExistence type="predicted"/>
<feature type="compositionally biased region" description="Basic and acidic residues" evidence="1">
    <location>
        <begin position="760"/>
        <end position="780"/>
    </location>
</feature>
<accession>A0A8H6RGZ5</accession>
<feature type="region of interest" description="Disordered" evidence="1">
    <location>
        <begin position="1140"/>
        <end position="1362"/>
    </location>
</feature>